<feature type="chain" id="PRO_5047347758" evidence="1">
    <location>
        <begin position="25"/>
        <end position="181"/>
    </location>
</feature>
<evidence type="ECO:0000256" key="1">
    <source>
        <dbReference type="SAM" id="SignalP"/>
    </source>
</evidence>
<sequence>MRGKTWFAALIVSTGTVSALPAWAEGVRLRPDGSNLAVMIFGGMDGVAPESFAGSVAAAMPEELLDPGRNFARHPAYEPEREYTVVISFHDPAQPVETDLCKAGSRSEAAPPPPDFRGLHSAVGLTGALCVDDVALRTTTMRSAGRVTPDQLSFRFLIADAAKALFPDGFARLPRTTTGAR</sequence>
<evidence type="ECO:0000313" key="3">
    <source>
        <dbReference type="Proteomes" id="UP000584642"/>
    </source>
</evidence>
<gene>
    <name evidence="2" type="ORF">HND93_16995</name>
</gene>
<keyword evidence="3" id="KW-1185">Reference proteome</keyword>
<proteinExistence type="predicted"/>
<reference evidence="2 3" key="1">
    <citation type="submission" date="2020-05" db="EMBL/GenBank/DDBJ databases">
        <title>Azospirillum oleiclasticum sp. nov, a nitrogen-fixing and heavy crude oil-emulsifying bacterium isolated from the crude oil of Yumen Oilfield.</title>
        <authorList>
            <person name="Wu D."/>
            <person name="Cai M."/>
            <person name="Zhang X."/>
        </authorList>
    </citation>
    <scope>NUCLEOTIDE SEQUENCE [LARGE SCALE GENOMIC DNA]</scope>
    <source>
        <strain evidence="2 3">ROY-1-1-2</strain>
    </source>
</reference>
<dbReference type="EMBL" id="JABFDB010000011">
    <property type="protein sequence ID" value="NYZ21413.1"/>
    <property type="molecule type" value="Genomic_DNA"/>
</dbReference>
<feature type="signal peptide" evidence="1">
    <location>
        <begin position="1"/>
        <end position="24"/>
    </location>
</feature>
<protein>
    <submittedName>
        <fullName evidence="2">Uncharacterized protein</fullName>
    </submittedName>
</protein>
<dbReference type="RefSeq" id="WP_180283172.1">
    <property type="nucleotide sequence ID" value="NZ_JABFDB010000011.1"/>
</dbReference>
<comment type="caution">
    <text evidence="2">The sequence shown here is derived from an EMBL/GenBank/DDBJ whole genome shotgun (WGS) entry which is preliminary data.</text>
</comment>
<keyword evidence="1" id="KW-0732">Signal</keyword>
<evidence type="ECO:0000313" key="2">
    <source>
        <dbReference type="EMBL" id="NYZ21413.1"/>
    </source>
</evidence>
<organism evidence="2 3">
    <name type="scientific">Azospirillum oleiclasticum</name>
    <dbReference type="NCBI Taxonomy" id="2735135"/>
    <lineage>
        <taxon>Bacteria</taxon>
        <taxon>Pseudomonadati</taxon>
        <taxon>Pseudomonadota</taxon>
        <taxon>Alphaproteobacteria</taxon>
        <taxon>Rhodospirillales</taxon>
        <taxon>Azospirillaceae</taxon>
        <taxon>Azospirillum</taxon>
    </lineage>
</organism>
<dbReference type="Proteomes" id="UP000584642">
    <property type="component" value="Unassembled WGS sequence"/>
</dbReference>
<accession>A0ABX2TE24</accession>
<name>A0ABX2TE24_9PROT</name>